<evidence type="ECO:0000256" key="3">
    <source>
        <dbReference type="ARBA" id="ARBA00023002"/>
    </source>
</evidence>
<dbReference type="SUPFAM" id="SSF51735">
    <property type="entry name" value="NAD(P)-binding Rossmann-fold domains"/>
    <property type="match status" value="1"/>
</dbReference>
<comment type="similarity">
    <text evidence="1">Belongs to the short-chain dehydrogenases/reductases (SDR) family.</text>
</comment>
<comment type="caution">
    <text evidence="5">The sequence shown here is derived from an EMBL/GenBank/DDBJ whole genome shotgun (WGS) entry which is preliminary data.</text>
</comment>
<dbReference type="PROSITE" id="PS00061">
    <property type="entry name" value="ADH_SHORT"/>
    <property type="match status" value="1"/>
</dbReference>
<reference evidence="5 6" key="1">
    <citation type="submission" date="2019-01" db="EMBL/GenBank/DDBJ databases">
        <title>Genome sequencing of the rare red list fungi Fomitopsis rosea.</title>
        <authorList>
            <person name="Buettner E."/>
            <person name="Kellner H."/>
        </authorList>
    </citation>
    <scope>NUCLEOTIDE SEQUENCE [LARGE SCALE GENOMIC DNA]</scope>
    <source>
        <strain evidence="5 6">DSM 105464</strain>
    </source>
</reference>
<name>A0A4Y9YK13_9APHY</name>
<organism evidence="5 6">
    <name type="scientific">Rhodofomes roseus</name>
    <dbReference type="NCBI Taxonomy" id="34475"/>
    <lineage>
        <taxon>Eukaryota</taxon>
        <taxon>Fungi</taxon>
        <taxon>Dikarya</taxon>
        <taxon>Basidiomycota</taxon>
        <taxon>Agaricomycotina</taxon>
        <taxon>Agaricomycetes</taxon>
        <taxon>Polyporales</taxon>
        <taxon>Rhodofomes</taxon>
    </lineage>
</organism>
<dbReference type="PRINTS" id="PR00081">
    <property type="entry name" value="GDHRDH"/>
</dbReference>
<dbReference type="CDD" id="cd05325">
    <property type="entry name" value="carb_red_sniffer_like_SDR_c"/>
    <property type="match status" value="1"/>
</dbReference>
<dbReference type="EMBL" id="JADCUA010000026">
    <property type="protein sequence ID" value="KAH9831448.1"/>
    <property type="molecule type" value="Genomic_DNA"/>
</dbReference>
<dbReference type="Proteomes" id="UP000298390">
    <property type="component" value="Unassembled WGS sequence"/>
</dbReference>
<evidence type="ECO:0000256" key="2">
    <source>
        <dbReference type="ARBA" id="ARBA00022857"/>
    </source>
</evidence>
<evidence type="ECO:0008006" key="8">
    <source>
        <dbReference type="Google" id="ProtNLM"/>
    </source>
</evidence>
<gene>
    <name evidence="4" type="ORF">C8Q71DRAFT_303999</name>
    <name evidence="5" type="ORF">EVJ58_g3679</name>
</gene>
<sequence length="251" mass="27698">MPSFLVVGGSRGIGLALVEELLKDPDNFVITTARDLSQSPGLRALTSKYPKDRLVVLVLDLAHRETVERAGEEATTLLPNGLDCLIHNSAINLRPVGPFEEMDLDQLEEELRINTIAPIHALRTFLPLIRKSKAQDRKIIFMSSGLASIENGFFWAGLSEGYSVSKAGLNMVVRKWGAALKQEGIATFALQPGYVDTDMGQGLSSWIQEHAAWVPMMSPNDCAAQCLKVVREVKLEDAVAFYSFEGKREPW</sequence>
<dbReference type="InterPro" id="IPR020904">
    <property type="entry name" value="Sc_DH/Rdtase_CS"/>
</dbReference>
<dbReference type="InterPro" id="IPR051468">
    <property type="entry name" value="Fungal_SecMetab_SDRs"/>
</dbReference>
<evidence type="ECO:0000313" key="7">
    <source>
        <dbReference type="Proteomes" id="UP000814176"/>
    </source>
</evidence>
<keyword evidence="2" id="KW-0521">NADP</keyword>
<evidence type="ECO:0000256" key="1">
    <source>
        <dbReference type="ARBA" id="ARBA00006484"/>
    </source>
</evidence>
<evidence type="ECO:0000313" key="5">
    <source>
        <dbReference type="EMBL" id="TFY62725.1"/>
    </source>
</evidence>
<dbReference type="InterPro" id="IPR002347">
    <property type="entry name" value="SDR_fam"/>
</dbReference>
<keyword evidence="3" id="KW-0560">Oxidoreductase</keyword>
<dbReference type="GO" id="GO:0016491">
    <property type="term" value="F:oxidoreductase activity"/>
    <property type="evidence" value="ECO:0007669"/>
    <property type="project" value="UniProtKB-KW"/>
</dbReference>
<evidence type="ECO:0000313" key="4">
    <source>
        <dbReference type="EMBL" id="KAH9831448.1"/>
    </source>
</evidence>
<dbReference type="EMBL" id="SEKV01000155">
    <property type="protein sequence ID" value="TFY62725.1"/>
    <property type="molecule type" value="Genomic_DNA"/>
</dbReference>
<dbReference type="Gene3D" id="3.40.50.720">
    <property type="entry name" value="NAD(P)-binding Rossmann-like Domain"/>
    <property type="match status" value="1"/>
</dbReference>
<dbReference type="InterPro" id="IPR036291">
    <property type="entry name" value="NAD(P)-bd_dom_sf"/>
</dbReference>
<dbReference type="PANTHER" id="PTHR43544:SF7">
    <property type="entry name" value="NADB-LER2"/>
    <property type="match status" value="1"/>
</dbReference>
<evidence type="ECO:0000313" key="6">
    <source>
        <dbReference type="Proteomes" id="UP000298390"/>
    </source>
</evidence>
<accession>A0A4Y9YK13</accession>
<dbReference type="OrthoDB" id="9876299at2759"/>
<dbReference type="RefSeq" id="XP_047774575.1">
    <property type="nucleotide sequence ID" value="XM_047917682.1"/>
</dbReference>
<protein>
    <recommendedName>
        <fullName evidence="8">NAD(P)-binding protein</fullName>
    </recommendedName>
</protein>
<dbReference type="Pfam" id="PF00106">
    <property type="entry name" value="adh_short"/>
    <property type="match status" value="1"/>
</dbReference>
<dbReference type="AlphaFoldDB" id="A0A4Y9YK13"/>
<keyword evidence="7" id="KW-1185">Reference proteome</keyword>
<dbReference type="PANTHER" id="PTHR43544">
    <property type="entry name" value="SHORT-CHAIN DEHYDROGENASE/REDUCTASE"/>
    <property type="match status" value="1"/>
</dbReference>
<reference evidence="4 7" key="2">
    <citation type="journal article" date="2021" name="Environ. Microbiol.">
        <title>Gene family expansions and transcriptome signatures uncover fungal adaptations to wood decay.</title>
        <authorList>
            <person name="Hage H."/>
            <person name="Miyauchi S."/>
            <person name="Viragh M."/>
            <person name="Drula E."/>
            <person name="Min B."/>
            <person name="Chaduli D."/>
            <person name="Navarro D."/>
            <person name="Favel A."/>
            <person name="Norest M."/>
            <person name="Lesage-Meessen L."/>
            <person name="Balint B."/>
            <person name="Merenyi Z."/>
            <person name="de Eugenio L."/>
            <person name="Morin E."/>
            <person name="Martinez A.T."/>
            <person name="Baldrian P."/>
            <person name="Stursova M."/>
            <person name="Martinez M.J."/>
            <person name="Novotny C."/>
            <person name="Magnuson J.K."/>
            <person name="Spatafora J.W."/>
            <person name="Maurice S."/>
            <person name="Pangilinan J."/>
            <person name="Andreopoulos W."/>
            <person name="LaButti K."/>
            <person name="Hundley H."/>
            <person name="Na H."/>
            <person name="Kuo A."/>
            <person name="Barry K."/>
            <person name="Lipzen A."/>
            <person name="Henrissat B."/>
            <person name="Riley R."/>
            <person name="Ahrendt S."/>
            <person name="Nagy L.G."/>
            <person name="Grigoriev I.V."/>
            <person name="Martin F."/>
            <person name="Rosso M.N."/>
        </authorList>
    </citation>
    <scope>NUCLEOTIDE SEQUENCE [LARGE SCALE GENOMIC DNA]</scope>
    <source>
        <strain evidence="4 7">CIRM-BRFM 1785</strain>
    </source>
</reference>
<dbReference type="GeneID" id="71998414"/>
<dbReference type="GO" id="GO:0005737">
    <property type="term" value="C:cytoplasm"/>
    <property type="evidence" value="ECO:0007669"/>
    <property type="project" value="TreeGrafter"/>
</dbReference>
<dbReference type="Proteomes" id="UP000814176">
    <property type="component" value="Unassembled WGS sequence"/>
</dbReference>
<proteinExistence type="inferred from homology"/>